<feature type="region of interest" description="Disordered" evidence="1">
    <location>
        <begin position="170"/>
        <end position="201"/>
    </location>
</feature>
<proteinExistence type="predicted"/>
<dbReference type="AlphaFoldDB" id="A0A4P9XXZ1"/>
<gene>
    <name evidence="3" type="ORF">BJ684DRAFT_22175</name>
</gene>
<protein>
    <recommendedName>
        <fullName evidence="2">TPPC8 C-terminal Ig-like domain-containing protein</fullName>
    </recommendedName>
</protein>
<evidence type="ECO:0000259" key="2">
    <source>
        <dbReference type="Pfam" id="PF24542"/>
    </source>
</evidence>
<keyword evidence="4" id="KW-1185">Reference proteome</keyword>
<feature type="region of interest" description="Disordered" evidence="1">
    <location>
        <begin position="227"/>
        <end position="266"/>
    </location>
</feature>
<dbReference type="Proteomes" id="UP000267251">
    <property type="component" value="Unassembled WGS sequence"/>
</dbReference>
<organism evidence="3 4">
    <name type="scientific">Piptocephalis cylindrospora</name>
    <dbReference type="NCBI Taxonomy" id="1907219"/>
    <lineage>
        <taxon>Eukaryota</taxon>
        <taxon>Fungi</taxon>
        <taxon>Fungi incertae sedis</taxon>
        <taxon>Zoopagomycota</taxon>
        <taxon>Zoopagomycotina</taxon>
        <taxon>Zoopagomycetes</taxon>
        <taxon>Zoopagales</taxon>
        <taxon>Piptocephalidaceae</taxon>
        <taxon>Piptocephalis</taxon>
    </lineage>
</organism>
<sequence length="462" mass="49385">MFSYFYLKRIETGITTSMARMNRSLSSRSEGAGSGNWPEEYTVHRLRRLCIGEDTGKSAASYLERPPPLNLYTSHLHNKPAKDIISSRKEPFREFYRAVRQQWRKGQLQAQHGSLFDTFPEAFTLYGANDVDLSLMWRVPMIKRSGNHHVIGMNLGTMDVASGSRLLGVTPAPLGQGGEGSGLGQGQHHGQGGGGKRGSAVAGVSTGVTVKGNGGARRKSTLLTLYNLPPREPTDEGKRGTGVMSGGASGGAGGGEAFDDPSNPTSLEQYPAKVLLTSASELVHDFSMEGLAFLPVTLAVKNAGASTIRFTLELTEPEESSVPMPHTARMTQSRPTIPRTCPSAFRFDWSGWTKLQGELGPGEEDELRAKASFSRPGIYNLNRWCLTVVQVLDGVEGMDEEGEEVGGEGGGEEDGREGSIASGVSHTTAGLGGKGRASGSSAMGLQTPNLPHLITVYGEWDD</sequence>
<feature type="region of interest" description="Disordered" evidence="1">
    <location>
        <begin position="397"/>
        <end position="445"/>
    </location>
</feature>
<reference evidence="4" key="1">
    <citation type="journal article" date="2018" name="Nat. Microbiol.">
        <title>Leveraging single-cell genomics to expand the fungal tree of life.</title>
        <authorList>
            <person name="Ahrendt S.R."/>
            <person name="Quandt C.A."/>
            <person name="Ciobanu D."/>
            <person name="Clum A."/>
            <person name="Salamov A."/>
            <person name="Andreopoulos B."/>
            <person name="Cheng J.F."/>
            <person name="Woyke T."/>
            <person name="Pelin A."/>
            <person name="Henrissat B."/>
            <person name="Reynolds N.K."/>
            <person name="Benny G.L."/>
            <person name="Smith M.E."/>
            <person name="James T.Y."/>
            <person name="Grigoriev I.V."/>
        </authorList>
    </citation>
    <scope>NUCLEOTIDE SEQUENCE [LARGE SCALE GENOMIC DNA]</scope>
</reference>
<dbReference type="OrthoDB" id="2436012at2759"/>
<feature type="compositionally biased region" description="Acidic residues" evidence="1">
    <location>
        <begin position="397"/>
        <end position="415"/>
    </location>
</feature>
<evidence type="ECO:0000313" key="3">
    <source>
        <dbReference type="EMBL" id="RKP11275.1"/>
    </source>
</evidence>
<feature type="compositionally biased region" description="Gly residues" evidence="1">
    <location>
        <begin position="243"/>
        <end position="256"/>
    </location>
</feature>
<evidence type="ECO:0000313" key="4">
    <source>
        <dbReference type="Proteomes" id="UP000267251"/>
    </source>
</evidence>
<dbReference type="EMBL" id="KZ989051">
    <property type="protein sequence ID" value="RKP11275.1"/>
    <property type="molecule type" value="Genomic_DNA"/>
</dbReference>
<feature type="compositionally biased region" description="Gly residues" evidence="1">
    <location>
        <begin position="175"/>
        <end position="197"/>
    </location>
</feature>
<accession>A0A4P9XXZ1</accession>
<feature type="domain" description="TPPC8 C-terminal Ig-like" evidence="2">
    <location>
        <begin position="275"/>
        <end position="384"/>
    </location>
</feature>
<name>A0A4P9XXZ1_9FUNG</name>
<dbReference type="InterPro" id="IPR057651">
    <property type="entry name" value="Ig_TPPC8_C"/>
</dbReference>
<dbReference type="Pfam" id="PF24542">
    <property type="entry name" value="Ig_TPPC8_C"/>
    <property type="match status" value="1"/>
</dbReference>
<evidence type="ECO:0000256" key="1">
    <source>
        <dbReference type="SAM" id="MobiDB-lite"/>
    </source>
</evidence>